<accession>A0ABV6J5M2</accession>
<organism evidence="3 4">
    <name type="scientific">Paenibacillus mendelii</name>
    <dbReference type="NCBI Taxonomy" id="206163"/>
    <lineage>
        <taxon>Bacteria</taxon>
        <taxon>Bacillati</taxon>
        <taxon>Bacillota</taxon>
        <taxon>Bacilli</taxon>
        <taxon>Bacillales</taxon>
        <taxon>Paenibacillaceae</taxon>
        <taxon>Paenibacillus</taxon>
    </lineage>
</organism>
<evidence type="ECO:0000313" key="3">
    <source>
        <dbReference type="EMBL" id="MFC0391178.1"/>
    </source>
</evidence>
<name>A0ABV6J5M2_9BACL</name>
<feature type="compositionally biased region" description="Polar residues" evidence="1">
    <location>
        <begin position="1"/>
        <end position="14"/>
    </location>
</feature>
<keyword evidence="4" id="KW-1185">Reference proteome</keyword>
<dbReference type="Proteomes" id="UP001589818">
    <property type="component" value="Unassembled WGS sequence"/>
</dbReference>
<protein>
    <submittedName>
        <fullName evidence="3">Uncharacterized protein</fullName>
    </submittedName>
</protein>
<feature type="region of interest" description="Disordered" evidence="1">
    <location>
        <begin position="1"/>
        <end position="44"/>
    </location>
</feature>
<reference evidence="3 4" key="1">
    <citation type="submission" date="2024-09" db="EMBL/GenBank/DDBJ databases">
        <authorList>
            <person name="Sun Q."/>
            <person name="Mori K."/>
        </authorList>
    </citation>
    <scope>NUCLEOTIDE SEQUENCE [LARGE SCALE GENOMIC DNA]</scope>
    <source>
        <strain evidence="3 4">CCM 4839</strain>
    </source>
</reference>
<evidence type="ECO:0000313" key="4">
    <source>
        <dbReference type="Proteomes" id="UP001589818"/>
    </source>
</evidence>
<gene>
    <name evidence="3" type="ORF">ACFFJ8_07285</name>
</gene>
<keyword evidence="2" id="KW-1133">Transmembrane helix</keyword>
<dbReference type="EMBL" id="JBHLVF010000010">
    <property type="protein sequence ID" value="MFC0391178.1"/>
    <property type="molecule type" value="Genomic_DNA"/>
</dbReference>
<sequence length="183" mass="20420">MSCKCQSSNGQATIRSFPLSPIQPGTIPQPGTMPLPFPGGQQGTFPLPSPPMQPGVPSQLSQDNLVTILGQHPRPNFQPPADMIFLYNLLKSNPATLQNFIQQRPQSFQQAVQFAQLGSGSPRYSDERVLQGYCYNRWSLAFTFNDVFLIWPITNLFGFVIGYCYPFLNPCLIPDFQILFALC</sequence>
<keyword evidence="2" id="KW-0472">Membrane</keyword>
<comment type="caution">
    <text evidence="3">The sequence shown here is derived from an EMBL/GenBank/DDBJ whole genome shotgun (WGS) entry which is preliminary data.</text>
</comment>
<evidence type="ECO:0000256" key="1">
    <source>
        <dbReference type="SAM" id="MobiDB-lite"/>
    </source>
</evidence>
<evidence type="ECO:0000256" key="2">
    <source>
        <dbReference type="SAM" id="Phobius"/>
    </source>
</evidence>
<feature type="transmembrane region" description="Helical" evidence="2">
    <location>
        <begin position="147"/>
        <end position="168"/>
    </location>
</feature>
<keyword evidence="2" id="KW-0812">Transmembrane</keyword>
<proteinExistence type="predicted"/>
<dbReference type="RefSeq" id="WP_204818165.1">
    <property type="nucleotide sequence ID" value="NZ_JANHOF010000004.1"/>
</dbReference>